<dbReference type="SMART" id="SM01088">
    <property type="entry name" value="Col_cuticle_N"/>
    <property type="match status" value="1"/>
</dbReference>
<proteinExistence type="predicted"/>
<protein>
    <submittedName>
        <fullName evidence="6">Col_cuticle_N domain-containing protein</fullName>
    </submittedName>
</protein>
<keyword evidence="1" id="KW-0677">Repeat</keyword>
<feature type="transmembrane region" description="Helical" evidence="3">
    <location>
        <begin position="20"/>
        <end position="46"/>
    </location>
</feature>
<dbReference type="AlphaFoldDB" id="A0A0R3S606"/>
<dbReference type="Pfam" id="PF01391">
    <property type="entry name" value="Collagen"/>
    <property type="match status" value="1"/>
</dbReference>
<accession>A0A0R3S606</accession>
<dbReference type="InterPro" id="IPR002486">
    <property type="entry name" value="Col_cuticle_N"/>
</dbReference>
<dbReference type="PANTHER" id="PTHR24637">
    <property type="entry name" value="COLLAGEN"/>
    <property type="match status" value="1"/>
</dbReference>
<keyword evidence="3" id="KW-1133">Transmembrane helix</keyword>
<keyword evidence="3" id="KW-0472">Membrane</keyword>
<dbReference type="STRING" id="1147741.A0A0R3S606"/>
<keyword evidence="3" id="KW-0812">Transmembrane</keyword>
<dbReference type="Proteomes" id="UP000050640">
    <property type="component" value="Unplaced"/>
</dbReference>
<evidence type="ECO:0000256" key="1">
    <source>
        <dbReference type="ARBA" id="ARBA00022737"/>
    </source>
</evidence>
<evidence type="ECO:0000313" key="6">
    <source>
        <dbReference type="WBParaSite" id="EEL_0001022801-mRNA-1"/>
    </source>
</evidence>
<dbReference type="WBParaSite" id="EEL_0001022801-mRNA-1">
    <property type="protein sequence ID" value="EEL_0001022801-mRNA-1"/>
    <property type="gene ID" value="EEL_0001022801"/>
</dbReference>
<organism evidence="5 6">
    <name type="scientific">Elaeophora elaphi</name>
    <dbReference type="NCBI Taxonomy" id="1147741"/>
    <lineage>
        <taxon>Eukaryota</taxon>
        <taxon>Metazoa</taxon>
        <taxon>Ecdysozoa</taxon>
        <taxon>Nematoda</taxon>
        <taxon>Chromadorea</taxon>
        <taxon>Rhabditida</taxon>
        <taxon>Spirurina</taxon>
        <taxon>Spiruromorpha</taxon>
        <taxon>Filarioidea</taxon>
        <taxon>Onchocercidae</taxon>
        <taxon>Elaeophora</taxon>
    </lineage>
</organism>
<reference evidence="6" key="1">
    <citation type="submission" date="2017-02" db="UniProtKB">
        <authorList>
            <consortium name="WormBaseParasite"/>
        </authorList>
    </citation>
    <scope>IDENTIFICATION</scope>
</reference>
<dbReference type="PANTHER" id="PTHR24637:SF310">
    <property type="entry name" value="NEMATODE CUTICLE COLLAGEN N-TERMINAL DOMAIN-CONTAINING PROTEIN"/>
    <property type="match status" value="1"/>
</dbReference>
<evidence type="ECO:0000259" key="4">
    <source>
        <dbReference type="SMART" id="SM01088"/>
    </source>
</evidence>
<dbReference type="InterPro" id="IPR008160">
    <property type="entry name" value="Collagen"/>
</dbReference>
<sequence length="232" mass="24914">MTDKERLTKNDKLQREADQLRWIAFCGVTMSTVATLSCIISVPMLYSYLQHVQSKMENELEFCRSRSGNIQREITRTQYLAKSTGSLRVKRSNVADFDVDDVFFIHNKRQVTACCGCGISPPGLPGPPGLNGKDGADGNLGPPGRNGPDAPQMPPPAAPQEWCFDCEDGPPGRVGKPGPKGPPGRPGMVGFAAEGGLRGPPGRRGQIGPPGTPGIPGKYLSPIIVHRCFDFS</sequence>
<dbReference type="Pfam" id="PF01484">
    <property type="entry name" value="Col_cuticle_N"/>
    <property type="match status" value="1"/>
</dbReference>
<feature type="region of interest" description="Disordered" evidence="2">
    <location>
        <begin position="126"/>
        <end position="215"/>
    </location>
</feature>
<evidence type="ECO:0000256" key="3">
    <source>
        <dbReference type="SAM" id="Phobius"/>
    </source>
</evidence>
<feature type="domain" description="Nematode cuticle collagen N-terminal" evidence="4">
    <location>
        <begin position="22"/>
        <end position="74"/>
    </location>
</feature>
<name>A0A0R3S606_9BILA</name>
<evidence type="ECO:0000256" key="2">
    <source>
        <dbReference type="SAM" id="MobiDB-lite"/>
    </source>
</evidence>
<evidence type="ECO:0000313" key="5">
    <source>
        <dbReference type="Proteomes" id="UP000050640"/>
    </source>
</evidence>
<keyword evidence="5" id="KW-1185">Reference proteome</keyword>
<dbReference type="GO" id="GO:0042302">
    <property type="term" value="F:structural constituent of cuticle"/>
    <property type="evidence" value="ECO:0007669"/>
    <property type="project" value="InterPro"/>
</dbReference>